<gene>
    <name evidence="1" type="ORF">KPL71_004243</name>
</gene>
<evidence type="ECO:0000313" key="2">
    <source>
        <dbReference type="Proteomes" id="UP000829398"/>
    </source>
</evidence>
<name>A0ACB8N4A4_CITSI</name>
<reference evidence="2" key="1">
    <citation type="journal article" date="2023" name="Hortic. Res.">
        <title>A chromosome-level phased genome enabling allele-level studies in sweet orange: a case study on citrus Huanglongbing tolerance.</title>
        <authorList>
            <person name="Wu B."/>
            <person name="Yu Q."/>
            <person name="Deng Z."/>
            <person name="Duan Y."/>
            <person name="Luo F."/>
            <person name="Gmitter F. Jr."/>
        </authorList>
    </citation>
    <scope>NUCLEOTIDE SEQUENCE [LARGE SCALE GENOMIC DNA]</scope>
    <source>
        <strain evidence="2">cv. Valencia</strain>
    </source>
</reference>
<dbReference type="EMBL" id="CM039171">
    <property type="protein sequence ID" value="KAH9792713.1"/>
    <property type="molecule type" value="Genomic_DNA"/>
</dbReference>
<keyword evidence="2" id="KW-1185">Reference proteome</keyword>
<evidence type="ECO:0000313" key="1">
    <source>
        <dbReference type="EMBL" id="KAH9792713.1"/>
    </source>
</evidence>
<protein>
    <submittedName>
        <fullName evidence="1">Uncharacterized protein</fullName>
    </submittedName>
</protein>
<proteinExistence type="predicted"/>
<organism evidence="1 2">
    <name type="scientific">Citrus sinensis</name>
    <name type="common">Sweet orange</name>
    <name type="synonym">Citrus aurantium var. sinensis</name>
    <dbReference type="NCBI Taxonomy" id="2711"/>
    <lineage>
        <taxon>Eukaryota</taxon>
        <taxon>Viridiplantae</taxon>
        <taxon>Streptophyta</taxon>
        <taxon>Embryophyta</taxon>
        <taxon>Tracheophyta</taxon>
        <taxon>Spermatophyta</taxon>
        <taxon>Magnoliopsida</taxon>
        <taxon>eudicotyledons</taxon>
        <taxon>Gunneridae</taxon>
        <taxon>Pentapetalae</taxon>
        <taxon>rosids</taxon>
        <taxon>malvids</taxon>
        <taxon>Sapindales</taxon>
        <taxon>Rutaceae</taxon>
        <taxon>Aurantioideae</taxon>
        <taxon>Citrus</taxon>
    </lineage>
</organism>
<accession>A0ACB8N4A4</accession>
<sequence length="1212" mass="138271">MLLRLKDWFSKYDFSVKHIKGSQNLIPDMLSRLFKPEHPLTLFSTTYHFPIISMATSLPPEALTKKNFPFNKTFSSVFAIQEFARKALFRFFMKAYLVTDPFPFSTFHPENLFLTGLTLDPTRETTEDVLWYIWCLTVLYATKLVLPITPTLEHLLDPDKATSLTWTLLEWFSPIPWWRRKLQQLSEIYNLERMPTPEAQMFTSVFIIHRPYFQHPDTNLFWTQDQIYEWFTTPHIAVIENDIQDVLHNYLCQLNHQPPPLKDISHTSLGPQHDILMIPTPSAISKPKSTGIIIKEERPDYTDFLYQDSQDPWEDFLPLSQHLQQFPQPTMNEPGPSEPGPSTQSSKRPAQPSKVDKATQTSPKYTPKCTPRDYNCPYPPCRGPSYFTRKENFSFMASTSSSNPSTPVTLSSTLSLPKSCTSHTANKIEHLVEYSYIPESAQISESSYPLISPYQLYKRPNSFTRSIRTLISTQRPHPKEYIQSSRLDQCSLQATPAEQYVTLEIPSELISNWKREARLAMLDTRFKQYQDVVIGTVLTTLHAGSVLLTFYPNFNLSLQDPNLPTTLKVQIQIQGAEQISSAKIATLHHQLVYRLQNHALDLPTPKHHSDTLMVLAESDQIPTIIQIPRQIPHHELIKLMPLEWISNYEQFHNNTAPIQTSESMFERRQDGTVRMTFKPPPSAPQEPPRLSFTYSSMITAVQTAQEDLPIIGFNSEGYPVYPAKHNGHFLWDAPGFGMCDPNCPCWDDWEEDDDYATTRKKKPKKKKPSVPCHHYPQRNVVSKPFIPSPITSTGHLEPPKPFESVLNWQTQNARAQNDTLLHLNSKVENISLRTEQIETKVDSITAQMQQIYQNLQSRISQLNSELRAMLAHRYSSPEFDQKEREIRRLKAELAQIESEKQRPTLFTTSPSIPSIGPTYHPFASMLSPIKQYDPSKLFGMTHTLFRDNPLPPPPKPKPKPKPKPRPQPRPAPLHPSSLTIPGQPSPTSAPTSPPAPLLVPTQSKDKEPMHQFTAHTIDHSSTTDNQTSDSNLAVSDSPTDTDTESSASTSDSEKSYADITKILMAQPDQGQTSHTEPYVNIPSEVEEEIPESSATNQPSPAQANPPSHKSSNGPWFTFDDLPSHKWRDRLNEMSAWIDLQMLRPGATTQSVLREFATRFTGALRDWFDSLGQYRQLQFVDLPEVSSALLYFMINSLETLLQSLKLPDEIIST</sequence>
<comment type="caution">
    <text evidence="1">The sequence shown here is derived from an EMBL/GenBank/DDBJ whole genome shotgun (WGS) entry which is preliminary data.</text>
</comment>
<dbReference type="Proteomes" id="UP000829398">
    <property type="component" value="Chromosome 2"/>
</dbReference>